<feature type="transmembrane region" description="Helical" evidence="3">
    <location>
        <begin position="149"/>
        <end position="170"/>
    </location>
</feature>
<feature type="transmembrane region" description="Helical" evidence="3">
    <location>
        <begin position="214"/>
        <end position="233"/>
    </location>
</feature>
<keyword evidence="3" id="KW-0472">Membrane</keyword>
<feature type="transmembrane region" description="Helical" evidence="3">
    <location>
        <begin position="350"/>
        <end position="371"/>
    </location>
</feature>
<dbReference type="AlphaFoldDB" id="A0A074VG75"/>
<keyword evidence="3" id="KW-1133">Transmembrane helix</keyword>
<dbReference type="SUPFAM" id="SSF103473">
    <property type="entry name" value="MFS general substrate transporter"/>
    <property type="match status" value="1"/>
</dbReference>
<dbReference type="RefSeq" id="XP_040875013.1">
    <property type="nucleotide sequence ID" value="XM_041028954.1"/>
</dbReference>
<evidence type="ECO:0000313" key="5">
    <source>
        <dbReference type="EMBL" id="KEQ57989.1"/>
    </source>
</evidence>
<feature type="transmembrane region" description="Helical" evidence="3">
    <location>
        <begin position="126"/>
        <end position="143"/>
    </location>
</feature>
<dbReference type="InterPro" id="IPR036259">
    <property type="entry name" value="MFS_trans_sf"/>
</dbReference>
<comment type="subcellular location">
    <subcellularLocation>
        <location evidence="1">Membrane</location>
        <topology evidence="1">Multi-pass membrane protein</topology>
    </subcellularLocation>
</comment>
<feature type="transmembrane region" description="Helical" evidence="3">
    <location>
        <begin position="93"/>
        <end position="114"/>
    </location>
</feature>
<feature type="transmembrane region" description="Helical" evidence="3">
    <location>
        <begin position="422"/>
        <end position="448"/>
    </location>
</feature>
<feature type="transmembrane region" description="Helical" evidence="3">
    <location>
        <begin position="324"/>
        <end position="344"/>
    </location>
</feature>
<dbReference type="GO" id="GO:0016020">
    <property type="term" value="C:membrane"/>
    <property type="evidence" value="ECO:0007669"/>
    <property type="project" value="UniProtKB-SubCell"/>
</dbReference>
<sequence length="455" mass="49218">MGVTDQRTEDIELSTVAGRADDNHSLDLEDSNVFGRAEDGEVFSLPPADGGKDAWLFLASCVVFEAISWGFPFSFGVFQSYYEQKFTNNESSIAAIGTTATGLMYVSAPFWFIVLKMNPRFRRPSVFVGFVVMIASLVGASFAKSVSQLIATQGVLYAIGASMHYYPLFIYLDEWFVLRRNFAFGCICAACGAGGVIIPFALDWVLRTYGFRTALRTWAVVAVVLTTPAIYFMKPRLPVRHHTNVGPQRVEIGYLKSRTFWILQSASIIQGLGFFLPSVYLSSFAQAVGFTAVDGTLAIALINGAQIVGAMFIGYLGDRCHVTTGILVCSIGSVVAVFLFWTFATIKPMLFVFALLYGVYAGGYSTTWSGVAKTVRENGYPGAETGMIISLFSCGKGIGAVVSGPMSEAILAADSFRTNAPYAFGTGYGSLLVMTGVTAFVGGSAWYAKQFKLIH</sequence>
<feature type="transmembrane region" description="Helical" evidence="3">
    <location>
        <begin position="259"/>
        <end position="277"/>
    </location>
</feature>
<feature type="transmembrane region" description="Helical" evidence="3">
    <location>
        <begin position="383"/>
        <end position="402"/>
    </location>
</feature>
<dbReference type="InterPro" id="IPR050327">
    <property type="entry name" value="Proton-linked_MCT"/>
</dbReference>
<dbReference type="HOGENOM" id="CLU_001265_1_2_1"/>
<dbReference type="PANTHER" id="PTHR11360:SF287">
    <property type="entry name" value="MFS MONOCARBOXYLATE TRANSPORTER"/>
    <property type="match status" value="1"/>
</dbReference>
<reference evidence="5 6" key="1">
    <citation type="journal article" date="2014" name="BMC Genomics">
        <title>Genome sequencing of four Aureobasidium pullulans varieties: biotechnological potential, stress tolerance, and description of new species.</title>
        <authorList>
            <person name="Gostin Ar C."/>
            <person name="Ohm R.A."/>
            <person name="Kogej T."/>
            <person name="Sonjak S."/>
            <person name="Turk M."/>
            <person name="Zajc J."/>
            <person name="Zalar P."/>
            <person name="Grube M."/>
            <person name="Sun H."/>
            <person name="Han J."/>
            <person name="Sharma A."/>
            <person name="Chiniquy J."/>
            <person name="Ngan C.Y."/>
            <person name="Lipzen A."/>
            <person name="Barry K."/>
            <person name="Grigoriev I.V."/>
            <person name="Gunde-Cimerman N."/>
        </authorList>
    </citation>
    <scope>NUCLEOTIDE SEQUENCE [LARGE SCALE GENOMIC DNA]</scope>
    <source>
        <strain evidence="5 6">CBS 110374</strain>
    </source>
</reference>
<dbReference type="GeneID" id="63922327"/>
<dbReference type="InterPro" id="IPR011701">
    <property type="entry name" value="MFS"/>
</dbReference>
<evidence type="ECO:0000256" key="1">
    <source>
        <dbReference type="ARBA" id="ARBA00004141"/>
    </source>
</evidence>
<organism evidence="5 6">
    <name type="scientific">Aureobasidium melanogenum (strain CBS 110374)</name>
    <name type="common">Aureobasidium pullulans var. melanogenum</name>
    <dbReference type="NCBI Taxonomy" id="1043003"/>
    <lineage>
        <taxon>Eukaryota</taxon>
        <taxon>Fungi</taxon>
        <taxon>Dikarya</taxon>
        <taxon>Ascomycota</taxon>
        <taxon>Pezizomycotina</taxon>
        <taxon>Dothideomycetes</taxon>
        <taxon>Dothideomycetidae</taxon>
        <taxon>Dothideales</taxon>
        <taxon>Saccotheciaceae</taxon>
        <taxon>Aureobasidium</taxon>
    </lineage>
</organism>
<evidence type="ECO:0000256" key="3">
    <source>
        <dbReference type="SAM" id="Phobius"/>
    </source>
</evidence>
<dbReference type="Pfam" id="PF07690">
    <property type="entry name" value="MFS_1"/>
    <property type="match status" value="1"/>
</dbReference>
<evidence type="ECO:0000259" key="4">
    <source>
        <dbReference type="PROSITE" id="PS50850"/>
    </source>
</evidence>
<protein>
    <submittedName>
        <fullName evidence="5">Putative MFS monocarboxylate transporter</fullName>
    </submittedName>
</protein>
<gene>
    <name evidence="5" type="ORF">M437DRAFT_89041</name>
</gene>
<feature type="transmembrane region" description="Helical" evidence="3">
    <location>
        <begin position="54"/>
        <end position="73"/>
    </location>
</feature>
<dbReference type="Gene3D" id="1.20.1250.20">
    <property type="entry name" value="MFS general substrate transporter like domains"/>
    <property type="match status" value="2"/>
</dbReference>
<dbReference type="PANTHER" id="PTHR11360">
    <property type="entry name" value="MONOCARBOXYLATE TRANSPORTER"/>
    <property type="match status" value="1"/>
</dbReference>
<keyword evidence="6" id="KW-1185">Reference proteome</keyword>
<feature type="transmembrane region" description="Helical" evidence="3">
    <location>
        <begin position="297"/>
        <end position="317"/>
    </location>
</feature>
<proteinExistence type="inferred from homology"/>
<dbReference type="Proteomes" id="UP000030672">
    <property type="component" value="Unassembled WGS sequence"/>
</dbReference>
<name>A0A074VG75_AURM1</name>
<feature type="transmembrane region" description="Helical" evidence="3">
    <location>
        <begin position="182"/>
        <end position="202"/>
    </location>
</feature>
<comment type="similarity">
    <text evidence="2">Belongs to the major facilitator superfamily. Monocarboxylate porter (TC 2.A.1.13) family.</text>
</comment>
<dbReference type="PROSITE" id="PS50850">
    <property type="entry name" value="MFS"/>
    <property type="match status" value="1"/>
</dbReference>
<dbReference type="InterPro" id="IPR020846">
    <property type="entry name" value="MFS_dom"/>
</dbReference>
<evidence type="ECO:0000313" key="6">
    <source>
        <dbReference type="Proteomes" id="UP000030672"/>
    </source>
</evidence>
<keyword evidence="3" id="KW-0812">Transmembrane</keyword>
<feature type="domain" description="Major facilitator superfamily (MFS) profile" evidence="4">
    <location>
        <begin position="259"/>
        <end position="455"/>
    </location>
</feature>
<accession>A0A074VG75</accession>
<dbReference type="GO" id="GO:0022857">
    <property type="term" value="F:transmembrane transporter activity"/>
    <property type="evidence" value="ECO:0007669"/>
    <property type="project" value="InterPro"/>
</dbReference>
<evidence type="ECO:0000256" key="2">
    <source>
        <dbReference type="ARBA" id="ARBA00006727"/>
    </source>
</evidence>
<dbReference type="EMBL" id="KL584863">
    <property type="protein sequence ID" value="KEQ57989.1"/>
    <property type="molecule type" value="Genomic_DNA"/>
</dbReference>